<dbReference type="RefSeq" id="WP_054759223.1">
    <property type="nucleotide sequence ID" value="NZ_AYYR01000009.1"/>
</dbReference>
<dbReference type="SUPFAM" id="SSF56784">
    <property type="entry name" value="HAD-like"/>
    <property type="match status" value="1"/>
</dbReference>
<feature type="domain" description="P-type ATPase A" evidence="7">
    <location>
        <begin position="99"/>
        <end position="197"/>
    </location>
</feature>
<accession>A0A0R2BF88</accession>
<feature type="transmembrane region" description="Helical" evidence="6">
    <location>
        <begin position="67"/>
        <end position="85"/>
    </location>
</feature>
<evidence type="ECO:0000313" key="9">
    <source>
        <dbReference type="Proteomes" id="UP000051845"/>
    </source>
</evidence>
<feature type="transmembrane region" description="Helical" evidence="6">
    <location>
        <begin position="682"/>
        <end position="701"/>
    </location>
</feature>
<keyword evidence="2 6" id="KW-0812">Transmembrane</keyword>
<dbReference type="STRING" id="33960.TY91_01505"/>
<feature type="transmembrane region" description="Helical" evidence="6">
    <location>
        <begin position="652"/>
        <end position="676"/>
    </location>
</feature>
<dbReference type="NCBIfam" id="TIGR01494">
    <property type="entry name" value="ATPase_P-type"/>
    <property type="match status" value="2"/>
</dbReference>
<feature type="transmembrane region" description="Helical" evidence="6">
    <location>
        <begin position="243"/>
        <end position="269"/>
    </location>
</feature>
<dbReference type="Gene3D" id="2.70.150.10">
    <property type="entry name" value="Calcium-transporting ATPase, cytoplasmic transduction domain A"/>
    <property type="match status" value="1"/>
</dbReference>
<protein>
    <submittedName>
        <fullName evidence="8">Cation transport ATPase</fullName>
    </submittedName>
</protein>
<evidence type="ECO:0000256" key="1">
    <source>
        <dbReference type="ARBA" id="ARBA00004141"/>
    </source>
</evidence>
<feature type="transmembrane region" description="Helical" evidence="6">
    <location>
        <begin position="623"/>
        <end position="640"/>
    </location>
</feature>
<comment type="subcellular location">
    <subcellularLocation>
        <location evidence="1">Membrane</location>
        <topology evidence="1">Multi-pass membrane protein</topology>
    </subcellularLocation>
</comment>
<evidence type="ECO:0000256" key="4">
    <source>
        <dbReference type="ARBA" id="ARBA00022989"/>
    </source>
</evidence>
<dbReference type="GO" id="GO:0016887">
    <property type="term" value="F:ATP hydrolysis activity"/>
    <property type="evidence" value="ECO:0007669"/>
    <property type="project" value="InterPro"/>
</dbReference>
<evidence type="ECO:0000313" key="8">
    <source>
        <dbReference type="EMBL" id="KRM77536.1"/>
    </source>
</evidence>
<evidence type="ECO:0000256" key="2">
    <source>
        <dbReference type="ARBA" id="ARBA00022692"/>
    </source>
</evidence>
<dbReference type="InterPro" id="IPR008250">
    <property type="entry name" value="ATPase_P-typ_transduc_dom_A_sf"/>
</dbReference>
<feature type="transmembrane region" description="Helical" evidence="6">
    <location>
        <begin position="43"/>
        <end position="61"/>
    </location>
</feature>
<dbReference type="Proteomes" id="UP000051845">
    <property type="component" value="Unassembled WGS sequence"/>
</dbReference>
<dbReference type="Gene3D" id="3.40.50.1000">
    <property type="entry name" value="HAD superfamily/HAD-like"/>
    <property type="match status" value="1"/>
</dbReference>
<dbReference type="InterPro" id="IPR036412">
    <property type="entry name" value="HAD-like_sf"/>
</dbReference>
<feature type="transmembrane region" description="Helical" evidence="6">
    <location>
        <begin position="713"/>
        <end position="734"/>
    </location>
</feature>
<dbReference type="PRINTS" id="PR00119">
    <property type="entry name" value="CATATPASE"/>
</dbReference>
<keyword evidence="3" id="KW-1278">Translocase</keyword>
<dbReference type="SFLD" id="SFLDG00002">
    <property type="entry name" value="C1.7:_P-type_atpase_like"/>
    <property type="match status" value="1"/>
</dbReference>
<evidence type="ECO:0000259" key="7">
    <source>
        <dbReference type="Pfam" id="PF00122"/>
    </source>
</evidence>
<proteinExistence type="predicted"/>
<dbReference type="PANTHER" id="PTHR42861">
    <property type="entry name" value="CALCIUM-TRANSPORTING ATPASE"/>
    <property type="match status" value="1"/>
</dbReference>
<dbReference type="InterPro" id="IPR023299">
    <property type="entry name" value="ATPase_P-typ_cyto_dom_N"/>
</dbReference>
<dbReference type="SFLD" id="SFLDF00027">
    <property type="entry name" value="p-type_atpase"/>
    <property type="match status" value="1"/>
</dbReference>
<dbReference type="SUPFAM" id="SSF81653">
    <property type="entry name" value="Calcium ATPase, transduction domain A"/>
    <property type="match status" value="1"/>
</dbReference>
<dbReference type="PRINTS" id="PR00120">
    <property type="entry name" value="HATPASE"/>
</dbReference>
<dbReference type="AlphaFoldDB" id="A0A0R2BF88"/>
<name>A0A0R2BF88_SECCO</name>
<dbReference type="SUPFAM" id="SSF81665">
    <property type="entry name" value="Calcium ATPase, transmembrane domain M"/>
    <property type="match status" value="1"/>
</dbReference>
<reference evidence="8 9" key="1">
    <citation type="journal article" date="2015" name="Genome Announc.">
        <title>Expanding the biotechnology potential of lactobacilli through comparative genomics of 213 strains and associated genera.</title>
        <authorList>
            <person name="Sun Z."/>
            <person name="Harris H.M."/>
            <person name="McCann A."/>
            <person name="Guo C."/>
            <person name="Argimon S."/>
            <person name="Zhang W."/>
            <person name="Yang X."/>
            <person name="Jeffery I.B."/>
            <person name="Cooney J.C."/>
            <person name="Kagawa T.F."/>
            <person name="Liu W."/>
            <person name="Song Y."/>
            <person name="Salvetti E."/>
            <person name="Wrobel A."/>
            <person name="Rasinkangas P."/>
            <person name="Parkhill J."/>
            <person name="Rea M.C."/>
            <person name="O'Sullivan O."/>
            <person name="Ritari J."/>
            <person name="Douillard F.P."/>
            <person name="Paul Ross R."/>
            <person name="Yang R."/>
            <person name="Briner A.E."/>
            <person name="Felis G.E."/>
            <person name="de Vos W.M."/>
            <person name="Barrangou R."/>
            <person name="Klaenhammer T.R."/>
            <person name="Caufield P.W."/>
            <person name="Cui Y."/>
            <person name="Zhang H."/>
            <person name="O'Toole P.W."/>
        </authorList>
    </citation>
    <scope>NUCLEOTIDE SEQUENCE [LARGE SCALE GENOMIC DNA]</scope>
    <source>
        <strain evidence="8 9">DSM 20515</strain>
    </source>
</reference>
<gene>
    <name evidence="8" type="ORF">FC82_GL002891</name>
</gene>
<comment type="caution">
    <text evidence="8">The sequence shown here is derived from an EMBL/GenBank/DDBJ whole genome shotgun (WGS) entry which is preliminary data.</text>
</comment>
<dbReference type="GO" id="GO:0016020">
    <property type="term" value="C:membrane"/>
    <property type="evidence" value="ECO:0007669"/>
    <property type="project" value="UniProtKB-SubCell"/>
</dbReference>
<dbReference type="Pfam" id="PF00702">
    <property type="entry name" value="Hydrolase"/>
    <property type="match status" value="1"/>
</dbReference>
<dbReference type="InterPro" id="IPR023298">
    <property type="entry name" value="ATPase_P-typ_TM_dom_sf"/>
</dbReference>
<keyword evidence="4 6" id="KW-1133">Transmembrane helix</keyword>
<organism evidence="8 9">
    <name type="scientific">Secundilactobacillus collinoides DSM 20515 = JCM 1123</name>
    <dbReference type="NCBI Taxonomy" id="1423733"/>
    <lineage>
        <taxon>Bacteria</taxon>
        <taxon>Bacillati</taxon>
        <taxon>Bacillota</taxon>
        <taxon>Bacilli</taxon>
        <taxon>Lactobacillales</taxon>
        <taxon>Lactobacillaceae</taxon>
        <taxon>Secundilactobacillus</taxon>
    </lineage>
</organism>
<dbReference type="PATRIC" id="fig|1423733.4.peg.3017"/>
<sequence length="777" mass="84958">MTPTNLETGLTNTDVQQRIAAGQQNDPAPSLTRSVKRIFSDNLLTWFNLINVLLAALVFFTGSYKNMLFLGVAFFNTAIGIFQEIRSKRQIDKMSFLSEATYQLKREGKLIRVHQDAIVKDDLIMLSRGDQLPVDAHIVSTQGLEVDESQITGESTPIAKQVGDPLTSGSFLVSGQAVAQVTGVGRTSFIRELSSEVKTEHASHSQLLDTINRIIKILTIVIVPLGAALFISKMVNGNSLNAAILGTVAGMVGMIPEGLVLLTSVSLAVSAMNLARRHVLVRELPAIEGLARVDVLCLDKTGTITSGKLKFDQVVPLGNTTSDDLQTVTSGLIHAIGDENETATALKDAWPNPNWTASKVMPFSSARKWSGAEFDTGAYVLGAPEFILPEPDPELQKRVHKYASEGYRVLFVARVSQLTADDLGTVTPMGLVLITDELRENATNTFAYFANQDVALKVISGDNPTTVASIASRAGIAGCEHLVDMSTLEAPIDYDHLAATYTVFGRVTPTQKRELVKAWQRADHTVAMTGDGVNDILALRQADCGIAMASGSEATKSIADFVLIDSNFDAMLNVLNEGRRVVNNIERVAALYLIKTMYSVALSLIFVFMASSYPFQPIQLTPISMFTVGIPSFFLALEPNHERLSGQFMKQVMVIAAPAAICIVSYIMFVFLVGGVQLQMPYVQTSTLSVMMTGAVGFMALLMCARPLNRMKIGLVVIMLTCFILVFVFLGHLFSLSSIFNFRLAMFYLPLLVSVYPFFYVVQELLGKRLFSRIRWR</sequence>
<dbReference type="EMBL" id="AYYR01000009">
    <property type="protein sequence ID" value="KRM77536.1"/>
    <property type="molecule type" value="Genomic_DNA"/>
</dbReference>
<dbReference type="Gene3D" id="3.40.1110.10">
    <property type="entry name" value="Calcium-transporting ATPase, cytoplasmic domain N"/>
    <property type="match status" value="1"/>
</dbReference>
<evidence type="ECO:0000256" key="6">
    <source>
        <dbReference type="SAM" id="Phobius"/>
    </source>
</evidence>
<dbReference type="InterPro" id="IPR044492">
    <property type="entry name" value="P_typ_ATPase_HD_dom"/>
</dbReference>
<dbReference type="GO" id="GO:0005524">
    <property type="term" value="F:ATP binding"/>
    <property type="evidence" value="ECO:0007669"/>
    <property type="project" value="InterPro"/>
</dbReference>
<keyword evidence="5 6" id="KW-0472">Membrane</keyword>
<dbReference type="SFLD" id="SFLDS00003">
    <property type="entry name" value="Haloacid_Dehalogenase"/>
    <property type="match status" value="1"/>
</dbReference>
<dbReference type="CDD" id="cd02609">
    <property type="entry name" value="P-type_ATPase"/>
    <property type="match status" value="1"/>
</dbReference>
<feature type="transmembrane region" description="Helical" evidence="6">
    <location>
        <begin position="746"/>
        <end position="767"/>
    </location>
</feature>
<evidence type="ECO:0000256" key="3">
    <source>
        <dbReference type="ARBA" id="ARBA00022967"/>
    </source>
</evidence>
<feature type="transmembrane region" description="Helical" evidence="6">
    <location>
        <begin position="589"/>
        <end position="611"/>
    </location>
</feature>
<dbReference type="Gene3D" id="1.20.1110.10">
    <property type="entry name" value="Calcium-transporting ATPase, transmembrane domain"/>
    <property type="match status" value="1"/>
</dbReference>
<evidence type="ECO:0000256" key="5">
    <source>
        <dbReference type="ARBA" id="ARBA00023136"/>
    </source>
</evidence>
<dbReference type="InterPro" id="IPR023214">
    <property type="entry name" value="HAD_sf"/>
</dbReference>
<dbReference type="Pfam" id="PF00122">
    <property type="entry name" value="E1-E2_ATPase"/>
    <property type="match status" value="1"/>
</dbReference>
<dbReference type="InterPro" id="IPR001757">
    <property type="entry name" value="P_typ_ATPase"/>
</dbReference>
<dbReference type="InterPro" id="IPR059000">
    <property type="entry name" value="ATPase_P-type_domA"/>
</dbReference>
<dbReference type="InterPro" id="IPR018303">
    <property type="entry name" value="ATPase_P-typ_P_site"/>
</dbReference>
<dbReference type="PROSITE" id="PS00154">
    <property type="entry name" value="ATPASE_E1_E2"/>
    <property type="match status" value="1"/>
</dbReference>
<feature type="transmembrane region" description="Helical" evidence="6">
    <location>
        <begin position="214"/>
        <end position="231"/>
    </location>
</feature>